<dbReference type="OrthoDB" id="9803265at2"/>
<gene>
    <name evidence="2" type="ORF">F7O84_15225</name>
</gene>
<evidence type="ECO:0000256" key="1">
    <source>
        <dbReference type="SAM" id="Phobius"/>
    </source>
</evidence>
<dbReference type="Proteomes" id="UP000461768">
    <property type="component" value="Unassembled WGS sequence"/>
</dbReference>
<evidence type="ECO:0000313" key="3">
    <source>
        <dbReference type="Proteomes" id="UP000461768"/>
    </source>
</evidence>
<name>A0A7V7QJA1_9FIRM</name>
<keyword evidence="1" id="KW-1133">Transmembrane helix</keyword>
<protein>
    <submittedName>
        <fullName evidence="2">DUF4956 domain-containing protein</fullName>
    </submittedName>
</protein>
<dbReference type="EMBL" id="WAGX01000007">
    <property type="protein sequence ID" value="KAB1436096.1"/>
    <property type="molecule type" value="Genomic_DNA"/>
</dbReference>
<reference evidence="2 3" key="1">
    <citation type="submission" date="2019-09" db="EMBL/GenBank/DDBJ databases">
        <authorList>
            <person name="Valk L.C."/>
        </authorList>
    </citation>
    <scope>NUCLEOTIDE SEQUENCE [LARGE SCALE GENOMIC DNA]</scope>
    <source>
        <strain evidence="2">GalUA</strain>
    </source>
</reference>
<proteinExistence type="predicted"/>
<keyword evidence="1" id="KW-0812">Transmembrane</keyword>
<dbReference type="AlphaFoldDB" id="A0A7V7QJA1"/>
<dbReference type="Pfam" id="PF16316">
    <property type="entry name" value="DUF4956"/>
    <property type="match status" value="1"/>
</dbReference>
<dbReference type="InterPro" id="IPR032531">
    <property type="entry name" value="DUF4956"/>
</dbReference>
<organism evidence="2 3">
    <name type="scientific">Candidatus Galacturonatibacter soehngenii</name>
    <dbReference type="NCBI Taxonomy" id="2307010"/>
    <lineage>
        <taxon>Bacteria</taxon>
        <taxon>Bacillati</taxon>
        <taxon>Bacillota</taxon>
        <taxon>Clostridia</taxon>
        <taxon>Lachnospirales</taxon>
        <taxon>Lachnospiraceae</taxon>
        <taxon>Candidatus Galacturonatibacter</taxon>
    </lineage>
</organism>
<comment type="caution">
    <text evidence="2">The sequence shown here is derived from an EMBL/GenBank/DDBJ whole genome shotgun (WGS) entry which is preliminary data.</text>
</comment>
<feature type="transmembrane region" description="Helical" evidence="1">
    <location>
        <begin position="64"/>
        <end position="97"/>
    </location>
</feature>
<evidence type="ECO:0000313" key="2">
    <source>
        <dbReference type="EMBL" id="KAB1436096.1"/>
    </source>
</evidence>
<accession>A0A7V7QJA1</accession>
<sequence>MGVAMVYMYKNRYSKNFVITLALLPALIQLVIMMVNGNLGAGVAVMGAFSLVRFRSVPGTSKEILTIFFAMALGLTTGMGYVGYAVVFFFIIGLAMIVLAGSKFGEKTQAEKELKITIAESLDYNGIFDDLFEKYTNAFELVRVRTTNMGSLYELQYHIMIKNQALEKEFIDEIRCRNGNLNITCGRVPTNKEEL</sequence>
<reference evidence="2 3" key="2">
    <citation type="submission" date="2020-02" db="EMBL/GenBank/DDBJ databases">
        <title>Candidatus Galacturonibacter soehngenii shows hetero-acetogenic catabolism of galacturonic acid but lacks a canonical carbon monoxide dehydrogenase/acetyl-CoA synthase complex.</title>
        <authorList>
            <person name="Diender M."/>
            <person name="Stouten G.R."/>
            <person name="Petersen J.F."/>
            <person name="Nielsen P.H."/>
            <person name="Dueholm M.S."/>
            <person name="Pronk J.T."/>
            <person name="Van Loosdrecht M.C.M."/>
        </authorList>
    </citation>
    <scope>NUCLEOTIDE SEQUENCE [LARGE SCALE GENOMIC DNA]</scope>
    <source>
        <strain evidence="2">GalUA</strain>
    </source>
</reference>
<keyword evidence="3" id="KW-1185">Reference proteome</keyword>
<keyword evidence="1" id="KW-0472">Membrane</keyword>